<reference evidence="4" key="1">
    <citation type="submission" date="2017-05" db="EMBL/GenBank/DDBJ databases">
        <authorList>
            <person name="Varghese N."/>
            <person name="Submissions S."/>
        </authorList>
    </citation>
    <scope>NUCLEOTIDE SEQUENCE</scope>
    <source>
        <strain evidence="4">DSM 18763</strain>
    </source>
</reference>
<feature type="site" description="Positions MEP for the nucleophilic attack" evidence="3">
    <location>
        <position position="145"/>
    </location>
</feature>
<proteinExistence type="inferred from homology"/>
<dbReference type="GO" id="GO:0050518">
    <property type="term" value="F:2-C-methyl-D-erythritol 4-phosphate cytidylyltransferase activity"/>
    <property type="evidence" value="ECO:0007669"/>
    <property type="project" value="UniProtKB-UniRule"/>
</dbReference>
<dbReference type="NCBIfam" id="TIGR00453">
    <property type="entry name" value="ispD"/>
    <property type="match status" value="1"/>
</dbReference>
<name>A0AA45WNL3_9AQUI</name>
<dbReference type="HAMAP" id="MF_00108">
    <property type="entry name" value="IspD"/>
    <property type="match status" value="1"/>
</dbReference>
<keyword evidence="5" id="KW-1185">Reference proteome</keyword>
<organism evidence="4 5">
    <name type="scientific">Venenivibrio stagnispumantis</name>
    <dbReference type="NCBI Taxonomy" id="407998"/>
    <lineage>
        <taxon>Bacteria</taxon>
        <taxon>Pseudomonadati</taxon>
        <taxon>Aquificota</taxon>
        <taxon>Aquificia</taxon>
        <taxon>Aquificales</taxon>
        <taxon>Hydrogenothermaceae</taxon>
        <taxon>Venenivibrio</taxon>
    </lineage>
</organism>
<accession>A0AA45WNL3</accession>
<dbReference type="Proteomes" id="UP001157947">
    <property type="component" value="Unassembled WGS sequence"/>
</dbReference>
<comment type="similarity">
    <text evidence="3">Belongs to the IspD/TarI cytidylyltransferase family. IspD subfamily.</text>
</comment>
<protein>
    <recommendedName>
        <fullName evidence="3">2-C-methyl-D-erythritol 4-phosphate cytidylyltransferase</fullName>
        <ecNumber evidence="3">2.7.7.60</ecNumber>
    </recommendedName>
    <alternativeName>
        <fullName evidence="3">4-diphosphocytidyl-2C-methyl-D-erythritol synthase</fullName>
    </alternativeName>
    <alternativeName>
        <fullName evidence="3">MEP cytidylyltransferase</fullName>
        <shortName evidence="3">MCT</shortName>
    </alternativeName>
</protein>
<dbReference type="InterPro" id="IPR001228">
    <property type="entry name" value="IspD"/>
</dbReference>
<evidence type="ECO:0000256" key="1">
    <source>
        <dbReference type="ARBA" id="ARBA00022679"/>
    </source>
</evidence>
<dbReference type="AlphaFoldDB" id="A0AA45WNL3"/>
<comment type="function">
    <text evidence="3">Catalyzes the formation of 4-diphosphocytidyl-2-C-methyl-D-erythritol from CTP and 2-C-methyl-D-erythritol 4-phosphate (MEP).</text>
</comment>
<evidence type="ECO:0000256" key="3">
    <source>
        <dbReference type="HAMAP-Rule" id="MF_00108"/>
    </source>
</evidence>
<dbReference type="Pfam" id="PF01128">
    <property type="entry name" value="IspD"/>
    <property type="match status" value="1"/>
</dbReference>
<gene>
    <name evidence="3" type="primary">ispD</name>
    <name evidence="4" type="ORF">SAMN06264868_11812</name>
</gene>
<comment type="pathway">
    <text evidence="3">Isoprenoid biosynthesis; isopentenyl diphosphate biosynthesis via DXP pathway; isopentenyl diphosphate from 1-deoxy-D-xylulose 5-phosphate: step 2/6.</text>
</comment>
<evidence type="ECO:0000313" key="5">
    <source>
        <dbReference type="Proteomes" id="UP001157947"/>
    </source>
</evidence>
<dbReference type="InterPro" id="IPR050088">
    <property type="entry name" value="IspD/TarI_cytidylyltransf_bact"/>
</dbReference>
<dbReference type="EC" id="2.7.7.60" evidence="3"/>
<dbReference type="InterPro" id="IPR034683">
    <property type="entry name" value="IspD/TarI"/>
</dbReference>
<sequence>MIKAIILASGKGSRFGEKKQFFKLNGKPLFEYSIEVIDNIENIDCIYLVLPPEDLGIKLPKTKKEVIKVAGGTERQFSVYNALQKIKNAEIITIHDSARPFATKDYFVEGINNIKSGYDGSITAYKSRDTLKVVRENIVRKTLNREEIYIIQTPQTFDFDKLLYAHKKAIEDNILATDDSYLMERLGFKITINQGSPLNIKITTKEDITLANCILTIKSLMIYQN</sequence>
<comment type="catalytic activity">
    <reaction evidence="3">
        <text>2-C-methyl-D-erythritol 4-phosphate + CTP + H(+) = 4-CDP-2-C-methyl-D-erythritol + diphosphate</text>
        <dbReference type="Rhea" id="RHEA:13429"/>
        <dbReference type="ChEBI" id="CHEBI:15378"/>
        <dbReference type="ChEBI" id="CHEBI:33019"/>
        <dbReference type="ChEBI" id="CHEBI:37563"/>
        <dbReference type="ChEBI" id="CHEBI:57823"/>
        <dbReference type="ChEBI" id="CHEBI:58262"/>
        <dbReference type="EC" id="2.7.7.60"/>
    </reaction>
</comment>
<feature type="site" description="Transition state stabilizer" evidence="3">
    <location>
        <position position="14"/>
    </location>
</feature>
<dbReference type="GO" id="GO:0019288">
    <property type="term" value="P:isopentenyl diphosphate biosynthetic process, methylerythritol 4-phosphate pathway"/>
    <property type="evidence" value="ECO:0007669"/>
    <property type="project" value="UniProtKB-UniRule"/>
</dbReference>
<dbReference type="EMBL" id="FXTX01000018">
    <property type="protein sequence ID" value="SMP18820.1"/>
    <property type="molecule type" value="Genomic_DNA"/>
</dbReference>
<keyword evidence="1 3" id="KW-0808">Transferase</keyword>
<dbReference type="RefSeq" id="WP_265134926.1">
    <property type="nucleotide sequence ID" value="NZ_FXTX01000018.1"/>
</dbReference>
<dbReference type="SUPFAM" id="SSF53448">
    <property type="entry name" value="Nucleotide-diphospho-sugar transferases"/>
    <property type="match status" value="1"/>
</dbReference>
<feature type="site" description="Transition state stabilizer" evidence="3">
    <location>
        <position position="19"/>
    </location>
</feature>
<dbReference type="InterPro" id="IPR029044">
    <property type="entry name" value="Nucleotide-diphossugar_trans"/>
</dbReference>
<keyword evidence="2 3" id="KW-0548">Nucleotidyltransferase</keyword>
<evidence type="ECO:0000313" key="4">
    <source>
        <dbReference type="EMBL" id="SMP18820.1"/>
    </source>
</evidence>
<dbReference type="CDD" id="cd02516">
    <property type="entry name" value="CDP-ME_synthetase"/>
    <property type="match status" value="1"/>
</dbReference>
<dbReference type="PANTHER" id="PTHR32125">
    <property type="entry name" value="2-C-METHYL-D-ERYTHRITOL 4-PHOSPHATE CYTIDYLYLTRANSFERASE, CHLOROPLASTIC"/>
    <property type="match status" value="1"/>
</dbReference>
<feature type="site" description="Positions MEP for the nucleophilic attack" evidence="3">
    <location>
        <position position="201"/>
    </location>
</feature>
<comment type="caution">
    <text evidence="4">The sequence shown here is derived from an EMBL/GenBank/DDBJ whole genome shotgun (WGS) entry which is preliminary data.</text>
</comment>
<dbReference type="FunFam" id="3.90.550.10:FF:000003">
    <property type="entry name" value="2-C-methyl-D-erythritol 4-phosphate cytidylyltransferase"/>
    <property type="match status" value="1"/>
</dbReference>
<dbReference type="PANTHER" id="PTHR32125:SF4">
    <property type="entry name" value="2-C-METHYL-D-ERYTHRITOL 4-PHOSPHATE CYTIDYLYLTRANSFERASE, CHLOROPLASTIC"/>
    <property type="match status" value="1"/>
</dbReference>
<evidence type="ECO:0000256" key="2">
    <source>
        <dbReference type="ARBA" id="ARBA00022695"/>
    </source>
</evidence>
<dbReference type="Gene3D" id="3.90.550.10">
    <property type="entry name" value="Spore Coat Polysaccharide Biosynthesis Protein SpsA, Chain A"/>
    <property type="match status" value="1"/>
</dbReference>
<keyword evidence="3" id="KW-0414">Isoprene biosynthesis</keyword>